<dbReference type="AlphaFoldDB" id="A0A395JUQ9"/>
<protein>
    <submittedName>
        <fullName evidence="1">Sulfotransferase domain-containing protein</fullName>
    </submittedName>
</protein>
<dbReference type="GO" id="GO:0016740">
    <property type="term" value="F:transferase activity"/>
    <property type="evidence" value="ECO:0007669"/>
    <property type="project" value="UniProtKB-KW"/>
</dbReference>
<proteinExistence type="predicted"/>
<reference evidence="1 2" key="1">
    <citation type="submission" date="2018-06" db="EMBL/GenBank/DDBJ databases">
        <title>Genomic Encyclopedia of Type Strains, Phase IV (KMG-IV): sequencing the most valuable type-strain genomes for metagenomic binning, comparative biology and taxonomic classification.</title>
        <authorList>
            <person name="Goeker M."/>
        </authorList>
    </citation>
    <scope>NUCLEOTIDE SEQUENCE [LARGE SCALE GENOMIC DNA]</scope>
    <source>
        <strain evidence="1 2">DSM 24032</strain>
    </source>
</reference>
<comment type="caution">
    <text evidence="1">The sequence shown here is derived from an EMBL/GenBank/DDBJ whole genome shotgun (WGS) entry which is preliminary data.</text>
</comment>
<dbReference type="SUPFAM" id="SSF52540">
    <property type="entry name" value="P-loop containing nucleoside triphosphate hydrolases"/>
    <property type="match status" value="1"/>
</dbReference>
<gene>
    <name evidence="1" type="ORF">DFR28_101674</name>
</gene>
<keyword evidence="2" id="KW-1185">Reference proteome</keyword>
<dbReference type="InterPro" id="IPR027417">
    <property type="entry name" value="P-loop_NTPase"/>
</dbReference>
<dbReference type="RefSeq" id="WP_113952873.1">
    <property type="nucleotide sequence ID" value="NZ_QNRT01000001.1"/>
</dbReference>
<accession>A0A395JUQ9</accession>
<sequence length="354" mass="39665">MTSVRDLIEDPGYFAYKFNFDTEAVEFVSIADGDLSNATWLNRDALDSNQAPLAVPLSQLLNALNDLGATIPKSKVHFIFHTAYCGSTFLSRCLDVKGFSQSLREPQLLLDAANAKRLQWQSASTKLDFRHLPSLAMRLLQKHALPDQTLIIKPINSVNNIIPELLQVNSRSKAVMLYTDARNFLLSTLKKGEDARQTVRAMFDLLRCDFPHLSQLRITDVIHMSDLKVTLTLWRLQLEQAEQMLKHFVPSNKMASLYAETLIADPAGALEAVNQFLELGLNGDVMQAIATDDVRFQDAKNSQHQFSKEKRDATYEAIESFYGADLENGYRWLTNNNPATSLTPTLTGGLNLVS</sequence>
<evidence type="ECO:0000313" key="1">
    <source>
        <dbReference type="EMBL" id="RBP53288.1"/>
    </source>
</evidence>
<dbReference type="Gene3D" id="3.40.50.300">
    <property type="entry name" value="P-loop containing nucleotide triphosphate hydrolases"/>
    <property type="match status" value="1"/>
</dbReference>
<dbReference type="EMBL" id="QNRT01000001">
    <property type="protein sequence ID" value="RBP53288.1"/>
    <property type="molecule type" value="Genomic_DNA"/>
</dbReference>
<keyword evidence="1" id="KW-0808">Transferase</keyword>
<evidence type="ECO:0000313" key="2">
    <source>
        <dbReference type="Proteomes" id="UP000253083"/>
    </source>
</evidence>
<dbReference type="Proteomes" id="UP000253083">
    <property type="component" value="Unassembled WGS sequence"/>
</dbReference>
<name>A0A395JUQ9_9GAMM</name>
<organism evidence="1 2">
    <name type="scientific">Arenicella xantha</name>
    <dbReference type="NCBI Taxonomy" id="644221"/>
    <lineage>
        <taxon>Bacteria</taxon>
        <taxon>Pseudomonadati</taxon>
        <taxon>Pseudomonadota</taxon>
        <taxon>Gammaproteobacteria</taxon>
        <taxon>Arenicellales</taxon>
        <taxon>Arenicellaceae</taxon>
        <taxon>Arenicella</taxon>
    </lineage>
</organism>
<dbReference type="OrthoDB" id="3397773at2"/>
<dbReference type="InParanoid" id="A0A395JUQ9"/>